<dbReference type="PROSITE" id="PS50851">
    <property type="entry name" value="CHEW"/>
    <property type="match status" value="1"/>
</dbReference>
<organism evidence="2 3">
    <name type="scientific">Gemmobacter denitrificans</name>
    <dbReference type="NCBI Taxonomy" id="3123040"/>
    <lineage>
        <taxon>Bacteria</taxon>
        <taxon>Pseudomonadati</taxon>
        <taxon>Pseudomonadota</taxon>
        <taxon>Alphaproteobacteria</taxon>
        <taxon>Rhodobacterales</taxon>
        <taxon>Paracoccaceae</taxon>
        <taxon>Gemmobacter</taxon>
    </lineage>
</organism>
<gene>
    <name evidence="2" type="ORF">V6590_05615</name>
</gene>
<dbReference type="SUPFAM" id="SSF50341">
    <property type="entry name" value="CheW-like"/>
    <property type="match status" value="1"/>
</dbReference>
<dbReference type="Gene3D" id="2.40.50.180">
    <property type="entry name" value="CheA-289, Domain 4"/>
    <property type="match status" value="1"/>
</dbReference>
<evidence type="ECO:0000313" key="2">
    <source>
        <dbReference type="EMBL" id="MEH7827616.1"/>
    </source>
</evidence>
<feature type="domain" description="CheW-like" evidence="1">
    <location>
        <begin position="12"/>
        <end position="153"/>
    </location>
</feature>
<dbReference type="InterPro" id="IPR039315">
    <property type="entry name" value="CheW"/>
</dbReference>
<dbReference type="SMART" id="SM00260">
    <property type="entry name" value="CheW"/>
    <property type="match status" value="1"/>
</dbReference>
<sequence length="156" mass="16785">MLGISADIQGSRREVVAFRLGEQDFCIDIGYVREIRGWTPTTVIPHAEPHIKGVINLRGSVVAVVDLSARLSLGETTPSPRHVVIIVSVNNQIVGLLAEVVSDILSVTPDMVKPVPEQVGEGSQDFISAIMTMPDGRMLRALELTHILPMGSGIVP</sequence>
<dbReference type="Pfam" id="PF01584">
    <property type="entry name" value="CheW"/>
    <property type="match status" value="1"/>
</dbReference>
<proteinExistence type="predicted"/>
<dbReference type="PANTHER" id="PTHR22617">
    <property type="entry name" value="CHEMOTAXIS SENSOR HISTIDINE KINASE-RELATED"/>
    <property type="match status" value="1"/>
</dbReference>
<dbReference type="EMBL" id="JBALHR010000002">
    <property type="protein sequence ID" value="MEH7827616.1"/>
    <property type="molecule type" value="Genomic_DNA"/>
</dbReference>
<accession>A0ABU8BSI1</accession>
<dbReference type="Proteomes" id="UP001431963">
    <property type="component" value="Unassembled WGS sequence"/>
</dbReference>
<evidence type="ECO:0000313" key="3">
    <source>
        <dbReference type="Proteomes" id="UP001431963"/>
    </source>
</evidence>
<dbReference type="Gene3D" id="2.30.30.40">
    <property type="entry name" value="SH3 Domains"/>
    <property type="match status" value="1"/>
</dbReference>
<dbReference type="InterPro" id="IPR036061">
    <property type="entry name" value="CheW-like_dom_sf"/>
</dbReference>
<keyword evidence="3" id="KW-1185">Reference proteome</keyword>
<evidence type="ECO:0000259" key="1">
    <source>
        <dbReference type="PROSITE" id="PS50851"/>
    </source>
</evidence>
<dbReference type="RefSeq" id="WP_335420768.1">
    <property type="nucleotide sequence ID" value="NZ_JBALHR010000002.1"/>
</dbReference>
<comment type="caution">
    <text evidence="2">The sequence shown here is derived from an EMBL/GenBank/DDBJ whole genome shotgun (WGS) entry which is preliminary data.</text>
</comment>
<name>A0ABU8BSI1_9RHOB</name>
<reference evidence="2" key="1">
    <citation type="submission" date="2024-02" db="EMBL/GenBank/DDBJ databases">
        <title>Genome sequences of strain Gemmobacter sp. JM10B15.</title>
        <authorList>
            <person name="Zhang M."/>
        </authorList>
    </citation>
    <scope>NUCLEOTIDE SEQUENCE</scope>
    <source>
        <strain evidence="2">JM10B15</strain>
    </source>
</reference>
<dbReference type="PANTHER" id="PTHR22617:SF23">
    <property type="entry name" value="CHEMOTAXIS PROTEIN CHEW"/>
    <property type="match status" value="1"/>
</dbReference>
<protein>
    <submittedName>
        <fullName evidence="2">Chemotaxis protein CheW</fullName>
    </submittedName>
</protein>
<dbReference type="InterPro" id="IPR002545">
    <property type="entry name" value="CheW-lke_dom"/>
</dbReference>